<dbReference type="Gene3D" id="3.90.550.10">
    <property type="entry name" value="Spore Coat Polysaccharide Biosynthesis Protein SpsA, Chain A"/>
    <property type="match status" value="1"/>
</dbReference>
<dbReference type="OrthoDB" id="5123492at2"/>
<evidence type="ECO:0000256" key="1">
    <source>
        <dbReference type="ARBA" id="ARBA00006739"/>
    </source>
</evidence>
<evidence type="ECO:0000313" key="6">
    <source>
        <dbReference type="EMBL" id="RKT44463.1"/>
    </source>
</evidence>
<dbReference type="Proteomes" id="UP000274556">
    <property type="component" value="Unassembled WGS sequence"/>
</dbReference>
<dbReference type="InterPro" id="IPR001173">
    <property type="entry name" value="Glyco_trans_2-like"/>
</dbReference>
<organism evidence="6 7">
    <name type="scientific">Thiocapsa rosea</name>
    <dbReference type="NCBI Taxonomy" id="69360"/>
    <lineage>
        <taxon>Bacteria</taxon>
        <taxon>Pseudomonadati</taxon>
        <taxon>Pseudomonadota</taxon>
        <taxon>Gammaproteobacteria</taxon>
        <taxon>Chromatiales</taxon>
        <taxon>Chromatiaceae</taxon>
        <taxon>Thiocapsa</taxon>
    </lineage>
</organism>
<evidence type="ECO:0000259" key="5">
    <source>
        <dbReference type="Pfam" id="PF00535"/>
    </source>
</evidence>
<dbReference type="GO" id="GO:0016757">
    <property type="term" value="F:glycosyltransferase activity"/>
    <property type="evidence" value="ECO:0007669"/>
    <property type="project" value="UniProtKB-KW"/>
</dbReference>
<reference evidence="6 7" key="1">
    <citation type="submission" date="2018-10" db="EMBL/GenBank/DDBJ databases">
        <title>Genomic Encyclopedia of Archaeal and Bacterial Type Strains, Phase II (KMG-II): from individual species to whole genera.</title>
        <authorList>
            <person name="Goeker M."/>
        </authorList>
    </citation>
    <scope>NUCLEOTIDE SEQUENCE [LARGE SCALE GENOMIC DNA]</scope>
    <source>
        <strain evidence="6 7">DSM 235</strain>
    </source>
</reference>
<dbReference type="Pfam" id="PF00535">
    <property type="entry name" value="Glycos_transf_2"/>
    <property type="match status" value="1"/>
</dbReference>
<dbReference type="InterPro" id="IPR029044">
    <property type="entry name" value="Nucleotide-diphossugar_trans"/>
</dbReference>
<dbReference type="PANTHER" id="PTHR43179">
    <property type="entry name" value="RHAMNOSYLTRANSFERASE WBBL"/>
    <property type="match status" value="1"/>
</dbReference>
<feature type="coiled-coil region" evidence="4">
    <location>
        <begin position="411"/>
        <end position="487"/>
    </location>
</feature>
<feature type="domain" description="Glycosyltransferase 2-like" evidence="5">
    <location>
        <begin position="736"/>
        <end position="849"/>
    </location>
</feature>
<dbReference type="Pfam" id="PF13692">
    <property type="entry name" value="Glyco_trans_1_4"/>
    <property type="match status" value="1"/>
</dbReference>
<dbReference type="Gene3D" id="3.40.50.11090">
    <property type="match status" value="1"/>
</dbReference>
<proteinExistence type="inferred from homology"/>
<protein>
    <submittedName>
        <fullName evidence="6">GT2 family glycosyltransferase</fullName>
    </submittedName>
</protein>
<dbReference type="Gene3D" id="3.40.50.2000">
    <property type="entry name" value="Glycogen Phosphorylase B"/>
    <property type="match status" value="1"/>
</dbReference>
<evidence type="ECO:0000256" key="3">
    <source>
        <dbReference type="ARBA" id="ARBA00022679"/>
    </source>
</evidence>
<dbReference type="EMBL" id="RBXL01000001">
    <property type="protein sequence ID" value="RKT44463.1"/>
    <property type="molecule type" value="Genomic_DNA"/>
</dbReference>
<evidence type="ECO:0000256" key="4">
    <source>
        <dbReference type="SAM" id="Coils"/>
    </source>
</evidence>
<comment type="similarity">
    <text evidence="1">Belongs to the glycosyltransferase 2 family.</text>
</comment>
<keyword evidence="7" id="KW-1185">Reference proteome</keyword>
<comment type="caution">
    <text evidence="6">The sequence shown here is derived from an EMBL/GenBank/DDBJ whole genome shotgun (WGS) entry which is preliminary data.</text>
</comment>
<gene>
    <name evidence="6" type="ORF">BDD21_1847</name>
</gene>
<dbReference type="SUPFAM" id="SSF53756">
    <property type="entry name" value="UDP-Glycosyltransferase/glycogen phosphorylase"/>
    <property type="match status" value="1"/>
</dbReference>
<dbReference type="Pfam" id="PF13469">
    <property type="entry name" value="Sulfotransfer_3"/>
    <property type="match status" value="1"/>
</dbReference>
<dbReference type="CDD" id="cd03801">
    <property type="entry name" value="GT4_PimA-like"/>
    <property type="match status" value="1"/>
</dbReference>
<name>A0A495V765_9GAMM</name>
<keyword evidence="2" id="KW-0328">Glycosyltransferase</keyword>
<keyword evidence="4" id="KW-0175">Coiled coil</keyword>
<dbReference type="RefSeq" id="WP_120796902.1">
    <property type="nucleotide sequence ID" value="NZ_RBXL01000001.1"/>
</dbReference>
<accession>A0A495V765</accession>
<evidence type="ECO:0000256" key="2">
    <source>
        <dbReference type="ARBA" id="ARBA00022676"/>
    </source>
</evidence>
<dbReference type="PANTHER" id="PTHR43179:SF12">
    <property type="entry name" value="GALACTOFURANOSYLTRANSFERASE GLFT2"/>
    <property type="match status" value="1"/>
</dbReference>
<dbReference type="Gene3D" id="3.40.50.300">
    <property type="entry name" value="P-loop containing nucleotide triphosphate hydrolases"/>
    <property type="match status" value="1"/>
</dbReference>
<keyword evidence="3 6" id="KW-0808">Transferase</keyword>
<dbReference type="SUPFAM" id="SSF52540">
    <property type="entry name" value="P-loop containing nucleoside triphosphate hydrolases"/>
    <property type="match status" value="1"/>
</dbReference>
<dbReference type="InterPro" id="IPR027417">
    <property type="entry name" value="P-loop_NTPase"/>
</dbReference>
<sequence length="1656" mass="185533">MQLLVLGMHRSGTSVVTRLLNMMGAYFGPEGVSLGANDENPKGFWERRDVLELDESLLRAGGADWDRVADFALDKIPEDAREAFRRQAQALILELDAHRPWVVKEPRLSLLAPLWRDLLEVPVCVYVHRHPIQVAQSLNRRNGFPIAFGLALWERYTLDALRAASDLPTVSVMHRDVMRDPVWTTRTLFEQLESVGVQGLRLPSEREILAFVDPKLFRQTGGADLEAKYISVHQKALADAIENDFPRLLANRGELTMSDGGQVNLHAYEHHIELERSLGEEIASKQELRHELVDQTEHLHAAEQALAERTDQLHRREQDFAEQSEHLRATEQALAERTDQLHRREQDFAEQSEHLRATEQALAERTDQLHRREQDFAEQSEHLRATEQALAERTDQLHRREQDFAEQSEHLRATEQALAERTDQLQRREQDFADQREHLRATEQALAERTDQLQRREQDFADQTEHLRAAEQALAERTDQLQRREQDFADQTERLHHYRDVCDQLGRDYTAVKSSARWKIGNRLVRAVEVLLLRGKPRLVMDEIADTLKALRDWDDAQTAASRPGAQFDSPDVACLREWIGLLDADIRAVLKSKRWTIGNALVRTIEIGIGRRKVPLASEHLRSMLDQAASWVPVGDEHQDLRQLDAWFNGIDQDLRAMLASKRWQVGNSLIGALDRILLRGRRRLVVDHMREVLDQYKTWKDRPPSLPRPSQPSRFDALLADSQLATGGRRQVDVIIPVFNALEDLKRCVDSVIKNDDGTLARLILVNDCSGEDTAAWLREVAHSHDSIDLIEHSVNAGFTKSVNDGIAVSTAPFVISLNSDTIVTRGWMSGLLKCMASGRNVGIVGPLSNAATWQNVPDLYDATHHFANNALPSGMTPDDMALVVAHASAHDYPSTPFINGFCFMIKREVIDSIGLMDEDRFPVGYGEENDYCIRAAEAGFELRIADDVYVFHAESRSFGHERRQELSERGFHALEKKHGIEHFHSLVSLVKDTSAMDRVRGRIGQSLRSFRSWQHRRAVDLPQSIACAEYSPTPQVSGPIPAEQIEAHIILYSDHPGPDLRLTLEALASAPLAPTRVLHLAADWAPGENRFQYDAQFSGRVHHFEDGRGFYAAIKSVLDDIGSAHVCIIRQGTIVVPSVVDALLTICMATSGYAAASPVTNRLSGFAVPLSSGGSALVTDTKLFQTNGERLAAAAPMLDLDVFFLSKQALDAVPFPGFAEDKTDQSLVRFFIALGKRGMRLGILLGRYAFTVSNGPSLPPRAIDAVAELAERDDREDLRHRLLAFRHTMQPWATALERHHPVIIGQPTVCIVVSTLHLYGGVIVLVNWANQLILAGLDVRVYVLHYDGAPARGLRVLFDPKPYSDSETVARELPIGAHIVATIWSTVEMVEDLVERVPGACGYYFIQDYETLFYRDDLSERALRRAAEATYGTRLTKVVTSRWIADQLPAAATLKGGLLHRIPVGIDHSIYPPTDRPGVSDRLPVVVAMARPETPRRGFDLLVDSLAILKSRHPDLRIQLFGSTALAERRIPFAFEDLGTLDSTRLRKIYAEADIFIDTSDFQGFGLCPLEAMALGCSCVLTDSGGVSEYAEHQVNALIVPHSADAVADAVSELINDRALRLRLSSAGVDTARAFDCSRTAREWLRLFAGNQP</sequence>
<dbReference type="SUPFAM" id="SSF53448">
    <property type="entry name" value="Nucleotide-diphospho-sugar transferases"/>
    <property type="match status" value="1"/>
</dbReference>
<evidence type="ECO:0000313" key="7">
    <source>
        <dbReference type="Proteomes" id="UP000274556"/>
    </source>
</evidence>